<dbReference type="SUPFAM" id="SSF48403">
    <property type="entry name" value="Ankyrin repeat"/>
    <property type="match status" value="1"/>
</dbReference>
<dbReference type="PANTHER" id="PTHR24171:SF8">
    <property type="entry name" value="BRCA1-ASSOCIATED RING DOMAIN PROTEIN 1"/>
    <property type="match status" value="1"/>
</dbReference>
<evidence type="ECO:0000256" key="4">
    <source>
        <dbReference type="SAM" id="MobiDB-lite"/>
    </source>
</evidence>
<dbReference type="Gene3D" id="1.25.40.20">
    <property type="entry name" value="Ankyrin repeat-containing domain"/>
    <property type="match status" value="1"/>
</dbReference>
<dbReference type="PROSITE" id="PS50088">
    <property type="entry name" value="ANK_REPEAT"/>
    <property type="match status" value="1"/>
</dbReference>
<organism evidence="5 6">
    <name type="scientific">Suillus plorans</name>
    <dbReference type="NCBI Taxonomy" id="116603"/>
    <lineage>
        <taxon>Eukaryota</taxon>
        <taxon>Fungi</taxon>
        <taxon>Dikarya</taxon>
        <taxon>Basidiomycota</taxon>
        <taxon>Agaricomycotina</taxon>
        <taxon>Agaricomycetes</taxon>
        <taxon>Agaricomycetidae</taxon>
        <taxon>Boletales</taxon>
        <taxon>Suillineae</taxon>
        <taxon>Suillaceae</taxon>
        <taxon>Suillus</taxon>
    </lineage>
</organism>
<keyword evidence="1" id="KW-0677">Repeat</keyword>
<protein>
    <submittedName>
        <fullName evidence="5">Ankyrin repeat-containing domain protein</fullName>
    </submittedName>
</protein>
<dbReference type="Proteomes" id="UP000719766">
    <property type="component" value="Unassembled WGS sequence"/>
</dbReference>
<dbReference type="EMBL" id="JABBWE010000003">
    <property type="protein sequence ID" value="KAG1804784.1"/>
    <property type="molecule type" value="Genomic_DNA"/>
</dbReference>
<proteinExistence type="predicted"/>
<dbReference type="GO" id="GO:0085020">
    <property type="term" value="P:protein K6-linked ubiquitination"/>
    <property type="evidence" value="ECO:0007669"/>
    <property type="project" value="TreeGrafter"/>
</dbReference>
<name>A0A9P7DW97_9AGAM</name>
<evidence type="ECO:0000256" key="3">
    <source>
        <dbReference type="PROSITE-ProRule" id="PRU00023"/>
    </source>
</evidence>
<dbReference type="PROSITE" id="PS50297">
    <property type="entry name" value="ANK_REP_REGION"/>
    <property type="match status" value="1"/>
</dbReference>
<comment type="caution">
    <text evidence="5">The sequence shown here is derived from an EMBL/GenBank/DDBJ whole genome shotgun (WGS) entry which is preliminary data.</text>
</comment>
<evidence type="ECO:0000256" key="2">
    <source>
        <dbReference type="ARBA" id="ARBA00023043"/>
    </source>
</evidence>
<dbReference type="RefSeq" id="XP_041166399.1">
    <property type="nucleotide sequence ID" value="XM_041305629.1"/>
</dbReference>
<sequence>MPVPARVQPGKNIWVAAGDGDLVRVRVRNSSSLTFTWSGLIRSLPATSPNAPDEFTYTPMHAAASYGQLETLAYLFSQGGDVNVTDEDGDTPLYAAENTETAQWLLDHGSTLDHQNNDGVSPVEHLQENFPEIAAYLQSRLNPSSCVIPGAVSPSRPSQYQQDIATESLTSSLMQSVHDIMQRSEADGRDPDEELRQVVGRIVFEGVVAGYDMTTDSSDAAHLSEANGVKRPRTDGSN</sequence>
<keyword evidence="2 3" id="KW-0040">ANK repeat</keyword>
<feature type="repeat" description="ANK" evidence="3">
    <location>
        <begin position="55"/>
        <end position="87"/>
    </location>
</feature>
<gene>
    <name evidence="5" type="ORF">HD556DRAFT_1436958</name>
</gene>
<reference evidence="5" key="1">
    <citation type="journal article" date="2020" name="New Phytol.">
        <title>Comparative genomics reveals dynamic genome evolution in host specialist ectomycorrhizal fungi.</title>
        <authorList>
            <person name="Lofgren L.A."/>
            <person name="Nguyen N.H."/>
            <person name="Vilgalys R."/>
            <person name="Ruytinx J."/>
            <person name="Liao H.L."/>
            <person name="Branco S."/>
            <person name="Kuo A."/>
            <person name="LaButti K."/>
            <person name="Lipzen A."/>
            <person name="Andreopoulos W."/>
            <person name="Pangilinan J."/>
            <person name="Riley R."/>
            <person name="Hundley H."/>
            <person name="Na H."/>
            <person name="Barry K."/>
            <person name="Grigoriev I.V."/>
            <person name="Stajich J.E."/>
            <person name="Kennedy P.G."/>
        </authorList>
    </citation>
    <scope>NUCLEOTIDE SEQUENCE</scope>
    <source>
        <strain evidence="5">S12</strain>
    </source>
</reference>
<keyword evidence="6" id="KW-1185">Reference proteome</keyword>
<dbReference type="Pfam" id="PF12796">
    <property type="entry name" value="Ank_2"/>
    <property type="match status" value="1"/>
</dbReference>
<evidence type="ECO:0000313" key="6">
    <source>
        <dbReference type="Proteomes" id="UP000719766"/>
    </source>
</evidence>
<evidence type="ECO:0000313" key="5">
    <source>
        <dbReference type="EMBL" id="KAG1804784.1"/>
    </source>
</evidence>
<dbReference type="InterPro" id="IPR036770">
    <property type="entry name" value="Ankyrin_rpt-contain_sf"/>
</dbReference>
<evidence type="ECO:0000256" key="1">
    <source>
        <dbReference type="ARBA" id="ARBA00022737"/>
    </source>
</evidence>
<dbReference type="GeneID" id="64599393"/>
<accession>A0A9P7DW97</accession>
<feature type="region of interest" description="Disordered" evidence="4">
    <location>
        <begin position="216"/>
        <end position="238"/>
    </location>
</feature>
<dbReference type="GO" id="GO:0004842">
    <property type="term" value="F:ubiquitin-protein transferase activity"/>
    <property type="evidence" value="ECO:0007669"/>
    <property type="project" value="TreeGrafter"/>
</dbReference>
<dbReference type="PANTHER" id="PTHR24171">
    <property type="entry name" value="ANKYRIN REPEAT DOMAIN-CONTAINING PROTEIN 39-RELATED"/>
    <property type="match status" value="1"/>
</dbReference>
<dbReference type="InterPro" id="IPR002110">
    <property type="entry name" value="Ankyrin_rpt"/>
</dbReference>
<dbReference type="AlphaFoldDB" id="A0A9P7DW97"/>
<dbReference type="OrthoDB" id="19174at2759"/>
<dbReference type="SMART" id="SM00248">
    <property type="entry name" value="ANK"/>
    <property type="match status" value="2"/>
</dbReference>